<evidence type="ECO:0000256" key="1">
    <source>
        <dbReference type="SAM" id="Phobius"/>
    </source>
</evidence>
<dbReference type="RefSeq" id="WP_390186886.1">
    <property type="nucleotide sequence ID" value="NZ_JBHLTR010000033.1"/>
</dbReference>
<organism evidence="2 4">
    <name type="scientific">Halalkalibacter alkalisediminis</name>
    <dbReference type="NCBI Taxonomy" id="935616"/>
    <lineage>
        <taxon>Bacteria</taxon>
        <taxon>Bacillati</taxon>
        <taxon>Bacillota</taxon>
        <taxon>Bacilli</taxon>
        <taxon>Bacillales</taxon>
        <taxon>Bacillaceae</taxon>
        <taxon>Halalkalibacter</taxon>
    </lineage>
</organism>
<feature type="transmembrane region" description="Helical" evidence="1">
    <location>
        <begin position="57"/>
        <end position="82"/>
    </location>
</feature>
<keyword evidence="4" id="KW-1185">Reference proteome</keyword>
<reference evidence="2 4" key="1">
    <citation type="submission" date="2024-09" db="EMBL/GenBank/DDBJ databases">
        <authorList>
            <person name="Sun Q."/>
            <person name="Mori K."/>
        </authorList>
    </citation>
    <scope>NUCLEOTIDE SEQUENCE [LARGE SCALE GENOMIC DNA]</scope>
    <source>
        <strain evidence="2 4">NCAIM B.02301</strain>
    </source>
</reference>
<sequence length="87" mass="10080">MTELEAEIKTERSRLVYFLLSLLSAVLSLLNENFFLFAIIALALIAYSKVDKANNKLLKISGIITYIIYFTWFVFQAILWFFSNFVG</sequence>
<name>A0ABV6NIX0_9BACI</name>
<dbReference type="EMBL" id="JBHLTR010000034">
    <property type="protein sequence ID" value="MFC0560667.1"/>
    <property type="molecule type" value="Genomic_DNA"/>
</dbReference>
<accession>A0ABV6NIX0</accession>
<protein>
    <submittedName>
        <fullName evidence="2">Uncharacterized protein</fullName>
    </submittedName>
</protein>
<evidence type="ECO:0000313" key="3">
    <source>
        <dbReference type="EMBL" id="MFC0560667.1"/>
    </source>
</evidence>
<keyword evidence="1" id="KW-0812">Transmembrane</keyword>
<feature type="transmembrane region" description="Helical" evidence="1">
    <location>
        <begin position="15"/>
        <end position="45"/>
    </location>
</feature>
<comment type="caution">
    <text evidence="2">The sequence shown here is derived from an EMBL/GenBank/DDBJ whole genome shotgun (WGS) entry which is preliminary data.</text>
</comment>
<keyword evidence="1" id="KW-0472">Membrane</keyword>
<keyword evidence="1" id="KW-1133">Transmembrane helix</keyword>
<dbReference type="EMBL" id="JBHLTR010000033">
    <property type="protein sequence ID" value="MFC0560666.1"/>
    <property type="molecule type" value="Genomic_DNA"/>
</dbReference>
<evidence type="ECO:0000313" key="4">
    <source>
        <dbReference type="Proteomes" id="UP001589833"/>
    </source>
</evidence>
<dbReference type="Proteomes" id="UP001589833">
    <property type="component" value="Unassembled WGS sequence"/>
</dbReference>
<gene>
    <name evidence="2" type="ORF">ACFFH4_16910</name>
    <name evidence="3" type="ORF">ACFFH4_16915</name>
</gene>
<proteinExistence type="predicted"/>
<evidence type="ECO:0000313" key="2">
    <source>
        <dbReference type="EMBL" id="MFC0560666.1"/>
    </source>
</evidence>